<keyword evidence="5" id="KW-0808">Transferase</keyword>
<name>A0A1Y2ELE7_9FUNG</name>
<dbReference type="PANTHER" id="PTHR22602">
    <property type="entry name" value="TRANSFERASE CAF17, MITOCHONDRIAL-RELATED"/>
    <property type="match status" value="1"/>
</dbReference>
<comment type="similarity">
    <text evidence="4">Belongs to the GcvT family. CAF17/IBA57 subfamily.</text>
</comment>
<evidence type="ECO:0000256" key="2">
    <source>
        <dbReference type="ARBA" id="ARBA00022946"/>
    </source>
</evidence>
<accession>A0A1Y2ELE7</accession>
<sequence length="367" mass="42598">MQAIKSSNLLFNNSINTIKYNLPSIFNASQKRLKHYALLNSRGLIRVKGEDSTKYLHSIITNNVEKNKENVLYADFLTNKGRVICDSFVYKIDNKDESPEYLIDVDKSLVPYLLKYLKRYILRSDIHLFNASKNLKVWSVWKSDNETEEDFNKELQNNIGVINAKDPRCPSMGYRIVGKKLENSELFTKSTKQTEDDYKVHRILNGIPEGPKELIKNTSFPFEANLDFLNGVDYHKGCYIGQELTYRTHKRGVTRKRLIPVQFYKENETEPEKLAVDTKWEKSVVEPGIKLTPCEAGENENRIKNIYRDGIYNLGMALVNVDLFKNGEKKTTLFSFNTKDNQKLFAKAFLPNYIDLTKKEEKTETEE</sequence>
<dbReference type="GO" id="GO:0016226">
    <property type="term" value="P:iron-sulfur cluster assembly"/>
    <property type="evidence" value="ECO:0007669"/>
    <property type="project" value="TreeGrafter"/>
</dbReference>
<dbReference type="InterPro" id="IPR027266">
    <property type="entry name" value="TrmE/GcvT-like"/>
</dbReference>
<proteinExistence type="inferred from homology"/>
<evidence type="ECO:0000256" key="1">
    <source>
        <dbReference type="ARBA" id="ARBA00004173"/>
    </source>
</evidence>
<keyword evidence="3" id="KW-0496">Mitochondrion</keyword>
<keyword evidence="5" id="KW-0489">Methyltransferase</keyword>
<evidence type="ECO:0000256" key="3">
    <source>
        <dbReference type="ARBA" id="ARBA00023128"/>
    </source>
</evidence>
<dbReference type="GO" id="GO:0032259">
    <property type="term" value="P:methylation"/>
    <property type="evidence" value="ECO:0007669"/>
    <property type="project" value="UniProtKB-KW"/>
</dbReference>
<gene>
    <name evidence="5" type="ORF">LY90DRAFT_700072</name>
</gene>
<organism evidence="5 6">
    <name type="scientific">Neocallimastix californiae</name>
    <dbReference type="NCBI Taxonomy" id="1754190"/>
    <lineage>
        <taxon>Eukaryota</taxon>
        <taxon>Fungi</taxon>
        <taxon>Fungi incertae sedis</taxon>
        <taxon>Chytridiomycota</taxon>
        <taxon>Chytridiomycota incertae sedis</taxon>
        <taxon>Neocallimastigomycetes</taxon>
        <taxon>Neocallimastigales</taxon>
        <taxon>Neocallimastigaceae</taxon>
        <taxon>Neocallimastix</taxon>
    </lineage>
</organism>
<protein>
    <submittedName>
        <fullName evidence="5">Aminomethyltransferase folate-binding domain-containing protein</fullName>
    </submittedName>
</protein>
<keyword evidence="6" id="KW-1185">Reference proteome</keyword>
<dbReference type="Proteomes" id="UP000193920">
    <property type="component" value="Unassembled WGS sequence"/>
</dbReference>
<dbReference type="Gene3D" id="3.30.1360.120">
    <property type="entry name" value="Probable tRNA modification gtpase trme, domain 1"/>
    <property type="match status" value="1"/>
</dbReference>
<dbReference type="SUPFAM" id="SSF103025">
    <property type="entry name" value="Folate-binding domain"/>
    <property type="match status" value="1"/>
</dbReference>
<dbReference type="OrthoDB" id="191995at2759"/>
<dbReference type="GO" id="GO:0005759">
    <property type="term" value="C:mitochondrial matrix"/>
    <property type="evidence" value="ECO:0007669"/>
    <property type="project" value="TreeGrafter"/>
</dbReference>
<dbReference type="InterPro" id="IPR017703">
    <property type="entry name" value="YgfZ/GCV_T_CS"/>
</dbReference>
<dbReference type="STRING" id="1754190.A0A1Y2ELE7"/>
<dbReference type="AlphaFoldDB" id="A0A1Y2ELE7"/>
<dbReference type="InterPro" id="IPR045179">
    <property type="entry name" value="YgfZ/GcvT"/>
</dbReference>
<reference evidence="5 6" key="1">
    <citation type="submission" date="2016-08" db="EMBL/GenBank/DDBJ databases">
        <title>A Parts List for Fungal Cellulosomes Revealed by Comparative Genomics.</title>
        <authorList>
            <consortium name="DOE Joint Genome Institute"/>
            <person name="Haitjema C.H."/>
            <person name="Gilmore S.P."/>
            <person name="Henske J.K."/>
            <person name="Solomon K.V."/>
            <person name="De Groot R."/>
            <person name="Kuo A."/>
            <person name="Mondo S.J."/>
            <person name="Salamov A.A."/>
            <person name="Labutti K."/>
            <person name="Zhao Z."/>
            <person name="Chiniquy J."/>
            <person name="Barry K."/>
            <person name="Brewer H.M."/>
            <person name="Purvine S.O."/>
            <person name="Wright A.T."/>
            <person name="Boxma B."/>
            <person name="Van Alen T."/>
            <person name="Hackstein J.H."/>
            <person name="Baker S.E."/>
            <person name="Grigoriev I.V."/>
            <person name="O'Malley M.A."/>
        </authorList>
    </citation>
    <scope>NUCLEOTIDE SEQUENCE [LARGE SCALE GENOMIC DNA]</scope>
    <source>
        <strain evidence="5 6">G1</strain>
    </source>
</reference>
<comment type="subcellular location">
    <subcellularLocation>
        <location evidence="1">Mitochondrion</location>
    </subcellularLocation>
</comment>
<evidence type="ECO:0000256" key="4">
    <source>
        <dbReference type="ARBA" id="ARBA00093447"/>
    </source>
</evidence>
<comment type="caution">
    <text evidence="5">The sequence shown here is derived from an EMBL/GenBank/DDBJ whole genome shotgun (WGS) entry which is preliminary data.</text>
</comment>
<dbReference type="EMBL" id="MCOG01000040">
    <property type="protein sequence ID" value="ORY72361.1"/>
    <property type="molecule type" value="Genomic_DNA"/>
</dbReference>
<evidence type="ECO:0000313" key="6">
    <source>
        <dbReference type="Proteomes" id="UP000193920"/>
    </source>
</evidence>
<evidence type="ECO:0000313" key="5">
    <source>
        <dbReference type="EMBL" id="ORY72361.1"/>
    </source>
</evidence>
<dbReference type="GO" id="GO:0008168">
    <property type="term" value="F:methyltransferase activity"/>
    <property type="evidence" value="ECO:0007669"/>
    <property type="project" value="UniProtKB-KW"/>
</dbReference>
<dbReference type="NCBIfam" id="TIGR03317">
    <property type="entry name" value="ygfZ_signature"/>
    <property type="match status" value="1"/>
</dbReference>
<keyword evidence="2" id="KW-0809">Transit peptide</keyword>
<dbReference type="PANTHER" id="PTHR22602:SF0">
    <property type="entry name" value="TRANSFERASE CAF17, MITOCHONDRIAL-RELATED"/>
    <property type="match status" value="1"/>
</dbReference>